<dbReference type="EMBL" id="BNCQ01000014">
    <property type="protein sequence ID" value="GIM03398.1"/>
    <property type="molecule type" value="Genomic_DNA"/>
</dbReference>
<dbReference type="NCBIfam" id="TIGR02130">
    <property type="entry name" value="dapB_plant"/>
    <property type="match status" value="1"/>
</dbReference>
<evidence type="ECO:0000313" key="14">
    <source>
        <dbReference type="EMBL" id="GIL93232.1"/>
    </source>
</evidence>
<comment type="catalytic activity">
    <reaction evidence="10">
        <text>(S)-2,3,4,5-tetrahydrodipicolinate + NADP(+) + H2O = (2S,4S)-4-hydroxy-2,3,4,5-tetrahydrodipicolinate + NADPH + H(+)</text>
        <dbReference type="Rhea" id="RHEA:35331"/>
        <dbReference type="ChEBI" id="CHEBI:15377"/>
        <dbReference type="ChEBI" id="CHEBI:15378"/>
        <dbReference type="ChEBI" id="CHEBI:16845"/>
        <dbReference type="ChEBI" id="CHEBI:57783"/>
        <dbReference type="ChEBI" id="CHEBI:58349"/>
        <dbReference type="ChEBI" id="CHEBI:67139"/>
        <dbReference type="EC" id="1.17.1.8"/>
    </reaction>
</comment>
<keyword evidence="4" id="KW-0220">Diaminopimelate biosynthesis</keyword>
<evidence type="ECO:0000313" key="15">
    <source>
        <dbReference type="EMBL" id="GIM03398.1"/>
    </source>
</evidence>
<feature type="domain" description="Dihydrodipicolinate reductase C-terminal" evidence="13">
    <location>
        <begin position="169"/>
        <end position="308"/>
    </location>
</feature>
<keyword evidence="3" id="KW-0521">NADP</keyword>
<keyword evidence="17" id="KW-1185">Reference proteome</keyword>
<dbReference type="InterPro" id="IPR036291">
    <property type="entry name" value="NAD(P)-bd_dom_sf"/>
</dbReference>
<dbReference type="AlphaFoldDB" id="A0A8J4LNI4"/>
<evidence type="ECO:0000256" key="11">
    <source>
        <dbReference type="ARBA" id="ARBA00049396"/>
    </source>
</evidence>
<evidence type="ECO:0000256" key="3">
    <source>
        <dbReference type="ARBA" id="ARBA00022857"/>
    </source>
</evidence>
<dbReference type="SUPFAM" id="SSF51735">
    <property type="entry name" value="NAD(P)-binding Rossmann-fold domains"/>
    <property type="match status" value="1"/>
</dbReference>
<evidence type="ECO:0000313" key="17">
    <source>
        <dbReference type="Proteomes" id="UP000747110"/>
    </source>
</evidence>
<dbReference type="FunFam" id="3.40.50.720:FF:000264">
    <property type="entry name" value="4-hydroxy-tetrahydrodipicolinate reductase 2 chloroplastic"/>
    <property type="match status" value="1"/>
</dbReference>
<dbReference type="OrthoDB" id="10259487at2759"/>
<proteinExistence type="inferred from homology"/>
<evidence type="ECO:0000256" key="9">
    <source>
        <dbReference type="ARBA" id="ARBA00038983"/>
    </source>
</evidence>
<evidence type="ECO:0000313" key="16">
    <source>
        <dbReference type="Proteomes" id="UP000722791"/>
    </source>
</evidence>
<evidence type="ECO:0000256" key="1">
    <source>
        <dbReference type="ARBA" id="ARBA00006642"/>
    </source>
</evidence>
<dbReference type="GO" id="GO:0019877">
    <property type="term" value="P:diaminopimelate biosynthetic process"/>
    <property type="evidence" value="ECO:0007669"/>
    <property type="project" value="UniProtKB-KW"/>
</dbReference>
<dbReference type="PANTHER" id="PTHR20836">
    <property type="entry name" value="DIHYDRODIPICOLINATE REDUCTASE"/>
    <property type="match status" value="1"/>
</dbReference>
<dbReference type="EC" id="1.17.1.8" evidence="9"/>
<dbReference type="PIRSF" id="PIRSF000161">
    <property type="entry name" value="DHPR"/>
    <property type="match status" value="1"/>
</dbReference>
<dbReference type="InterPro" id="IPR000846">
    <property type="entry name" value="DapB_N"/>
</dbReference>
<protein>
    <recommendedName>
        <fullName evidence="9">4-hydroxy-tetrahydrodipicolinate reductase</fullName>
        <ecNumber evidence="9">1.17.1.8</ecNumber>
    </recommendedName>
</protein>
<dbReference type="Pfam" id="PF01113">
    <property type="entry name" value="DapB_N"/>
    <property type="match status" value="1"/>
</dbReference>
<dbReference type="GO" id="GO:0009089">
    <property type="term" value="P:lysine biosynthetic process via diaminopimelate"/>
    <property type="evidence" value="ECO:0007669"/>
    <property type="project" value="InterPro"/>
</dbReference>
<comment type="similarity">
    <text evidence="1">Belongs to the DapB family.</text>
</comment>
<organism evidence="15 16">
    <name type="scientific">Volvox reticuliferus</name>
    <dbReference type="NCBI Taxonomy" id="1737510"/>
    <lineage>
        <taxon>Eukaryota</taxon>
        <taxon>Viridiplantae</taxon>
        <taxon>Chlorophyta</taxon>
        <taxon>core chlorophytes</taxon>
        <taxon>Chlorophyceae</taxon>
        <taxon>CS clade</taxon>
        <taxon>Chlamydomonadales</taxon>
        <taxon>Volvocaceae</taxon>
        <taxon>Volvox</taxon>
    </lineage>
</organism>
<evidence type="ECO:0000256" key="2">
    <source>
        <dbReference type="ARBA" id="ARBA00022605"/>
    </source>
</evidence>
<dbReference type="InterPro" id="IPR023940">
    <property type="entry name" value="DHDPR_bac"/>
</dbReference>
<comment type="caution">
    <text evidence="15">The sequence shown here is derived from an EMBL/GenBank/DDBJ whole genome shotgun (WGS) entry which is preliminary data.</text>
</comment>
<evidence type="ECO:0000259" key="12">
    <source>
        <dbReference type="Pfam" id="PF01113"/>
    </source>
</evidence>
<evidence type="ECO:0000256" key="4">
    <source>
        <dbReference type="ARBA" id="ARBA00022915"/>
    </source>
</evidence>
<dbReference type="Gene3D" id="3.30.360.10">
    <property type="entry name" value="Dihydrodipicolinate Reductase, domain 2"/>
    <property type="match status" value="1"/>
</dbReference>
<name>A0A8J4LNI4_9CHLO</name>
<evidence type="ECO:0000256" key="8">
    <source>
        <dbReference type="ARBA" id="ARBA00037922"/>
    </source>
</evidence>
<dbReference type="InterPro" id="IPR011859">
    <property type="entry name" value="Dihydrodipicolinate_Rdtase_pln"/>
</dbReference>
<dbReference type="Proteomes" id="UP000722791">
    <property type="component" value="Unassembled WGS sequence"/>
</dbReference>
<feature type="domain" description="Dihydrodipicolinate reductase N-terminal" evidence="12">
    <location>
        <begin position="39"/>
        <end position="164"/>
    </location>
</feature>
<dbReference type="Proteomes" id="UP000747110">
    <property type="component" value="Unassembled WGS sequence"/>
</dbReference>
<comment type="pathway">
    <text evidence="8">Amino-acid biosynthesis; L-lysine biosynthesis via DAP pathway; (S)-tetrahydrodipicolinate from L-aspartate: step 4/4.</text>
</comment>
<evidence type="ECO:0000259" key="13">
    <source>
        <dbReference type="Pfam" id="PF05173"/>
    </source>
</evidence>
<gene>
    <name evidence="14" type="ORF">Vretifemale_20656</name>
    <name evidence="15" type="ORF">Vretimale_8149</name>
</gene>
<reference evidence="15" key="1">
    <citation type="journal article" date="2021" name="Proc. Natl. Acad. Sci. U.S.A.">
        <title>Three genomes in the algal genus Volvox reveal the fate of a haploid sex-determining region after a transition to homothallism.</title>
        <authorList>
            <person name="Yamamoto K."/>
            <person name="Hamaji T."/>
            <person name="Kawai-Toyooka H."/>
            <person name="Matsuzaki R."/>
            <person name="Takahashi F."/>
            <person name="Nishimura Y."/>
            <person name="Kawachi M."/>
            <person name="Noguchi H."/>
            <person name="Minakuchi Y."/>
            <person name="Umen J.G."/>
            <person name="Toyoda A."/>
            <person name="Nozaki H."/>
        </authorList>
    </citation>
    <scope>NUCLEOTIDE SEQUENCE</scope>
    <source>
        <strain evidence="15">NIES-3785</strain>
        <strain evidence="14">NIES-3786</strain>
    </source>
</reference>
<dbReference type="GO" id="GO:0009570">
    <property type="term" value="C:chloroplast stroma"/>
    <property type="evidence" value="ECO:0007669"/>
    <property type="project" value="TreeGrafter"/>
</dbReference>
<evidence type="ECO:0000256" key="10">
    <source>
        <dbReference type="ARBA" id="ARBA00049080"/>
    </source>
</evidence>
<keyword evidence="7" id="KW-0457">Lysine biosynthesis</keyword>
<dbReference type="GO" id="GO:0008839">
    <property type="term" value="F:4-hydroxy-tetrahydrodipicolinate reductase"/>
    <property type="evidence" value="ECO:0007669"/>
    <property type="project" value="UniProtKB-EC"/>
</dbReference>
<dbReference type="InterPro" id="IPR022663">
    <property type="entry name" value="DapB_C"/>
</dbReference>
<sequence>MLLSRQLRSSGFAAATNRRRCARTSVVVMAMAPNKHQFQLMVNSCTGKMGQAVAEAALRANIDLVPYTLCAPFDVEDKTHVTVQGVKLELVPPSIRDTAIMEIKARYPNLIMVDYTLPDAIHDMVDFYVRHNTPFVMGTTGGDRARILSEVQAAKTYAVIAPNMGKQIVAFQAMMDMMAKSFPGAFSGYKLRVVESHQSTKKDTSGTAKAVVQSFVEMGVKFDVSQIELVRQPTEQMEVMKVPESALNGHAYHTYQLVSADGTVMFEFQHNVIGRTTYAEGTVDASLFLAQQIAAKSEKTLYNMIDVLRAGAMR</sequence>
<dbReference type="Gene3D" id="3.40.50.720">
    <property type="entry name" value="NAD(P)-binding Rossmann-like Domain"/>
    <property type="match status" value="1"/>
</dbReference>
<dbReference type="EMBL" id="BNCP01000090">
    <property type="protein sequence ID" value="GIL93232.1"/>
    <property type="molecule type" value="Genomic_DNA"/>
</dbReference>
<dbReference type="GO" id="GO:0070402">
    <property type="term" value="F:NADPH binding"/>
    <property type="evidence" value="ECO:0007669"/>
    <property type="project" value="InterPro"/>
</dbReference>
<evidence type="ECO:0000256" key="5">
    <source>
        <dbReference type="ARBA" id="ARBA00023002"/>
    </source>
</evidence>
<comment type="catalytic activity">
    <reaction evidence="11">
        <text>(S)-2,3,4,5-tetrahydrodipicolinate + NAD(+) + H2O = (2S,4S)-4-hydroxy-2,3,4,5-tetrahydrodipicolinate + NADH + H(+)</text>
        <dbReference type="Rhea" id="RHEA:35323"/>
        <dbReference type="ChEBI" id="CHEBI:15377"/>
        <dbReference type="ChEBI" id="CHEBI:15378"/>
        <dbReference type="ChEBI" id="CHEBI:16845"/>
        <dbReference type="ChEBI" id="CHEBI:57540"/>
        <dbReference type="ChEBI" id="CHEBI:57945"/>
        <dbReference type="ChEBI" id="CHEBI:67139"/>
        <dbReference type="EC" id="1.17.1.8"/>
    </reaction>
</comment>
<dbReference type="PANTHER" id="PTHR20836:SF0">
    <property type="entry name" value="4-HYDROXY-TETRAHYDRODIPICOLINATE REDUCTASE 1, CHLOROPLASTIC-RELATED"/>
    <property type="match status" value="1"/>
</dbReference>
<keyword evidence="5" id="KW-0560">Oxidoreductase</keyword>
<accession>A0A8J4LNI4</accession>
<evidence type="ECO:0000256" key="6">
    <source>
        <dbReference type="ARBA" id="ARBA00023027"/>
    </source>
</evidence>
<dbReference type="Pfam" id="PF05173">
    <property type="entry name" value="DapB_C"/>
    <property type="match status" value="1"/>
</dbReference>
<keyword evidence="6" id="KW-0520">NAD</keyword>
<keyword evidence="2" id="KW-0028">Amino-acid biosynthesis</keyword>
<evidence type="ECO:0000256" key="7">
    <source>
        <dbReference type="ARBA" id="ARBA00023154"/>
    </source>
</evidence>